<accession>A0A508WUA5</accession>
<protein>
    <submittedName>
        <fullName evidence="1">Uncharacterized protein</fullName>
    </submittedName>
</protein>
<dbReference type="EMBL" id="CABFNB010000057">
    <property type="protein sequence ID" value="VTZ60369.1"/>
    <property type="molecule type" value="Genomic_DNA"/>
</dbReference>
<organism evidence="1">
    <name type="scientific">Sinorhizobium medicae</name>
    <dbReference type="NCBI Taxonomy" id="110321"/>
    <lineage>
        <taxon>Bacteria</taxon>
        <taxon>Pseudomonadati</taxon>
        <taxon>Pseudomonadota</taxon>
        <taxon>Alphaproteobacteria</taxon>
        <taxon>Hyphomicrobiales</taxon>
        <taxon>Rhizobiaceae</taxon>
        <taxon>Sinorhizobium/Ensifer group</taxon>
        <taxon>Sinorhizobium</taxon>
    </lineage>
</organism>
<dbReference type="Proteomes" id="UP000507954">
    <property type="component" value="Unassembled WGS sequence"/>
</dbReference>
<sequence length="59" mass="6257">MRHSQGKKEGHKKNLGPYSCEGNLNLQRGTAAAVALGGEATKMHQLSSVCCFFGLPAII</sequence>
<gene>
    <name evidence="1" type="ORF">EMEDMD4_150148</name>
</gene>
<proteinExistence type="predicted"/>
<dbReference type="AlphaFoldDB" id="A0A508WUA5"/>
<reference evidence="1" key="1">
    <citation type="submission" date="2019-06" db="EMBL/GenBank/DDBJ databases">
        <authorList>
            <person name="Le Quere A."/>
            <person name="Colella S."/>
        </authorList>
    </citation>
    <scope>NUCLEOTIDE SEQUENCE</scope>
    <source>
        <strain evidence="1">EmedicaeMD41</strain>
    </source>
</reference>
<name>A0A508WUA5_9HYPH</name>
<evidence type="ECO:0000313" key="1">
    <source>
        <dbReference type="EMBL" id="VTZ60369.1"/>
    </source>
</evidence>